<dbReference type="RefSeq" id="WP_369943105.1">
    <property type="nucleotide sequence ID" value="NZ_JBCLUF010000043.1"/>
</dbReference>
<gene>
    <name evidence="2" type="ORF">AALT52_09385</name>
</gene>
<keyword evidence="3" id="KW-1185">Reference proteome</keyword>
<feature type="transmembrane region" description="Helical" evidence="1">
    <location>
        <begin position="7"/>
        <end position="30"/>
    </location>
</feature>
<dbReference type="Pfam" id="PF11457">
    <property type="entry name" value="DUF3021"/>
    <property type="match status" value="1"/>
</dbReference>
<protein>
    <submittedName>
        <fullName evidence="2">DUF3021 domain-containing protein</fullName>
    </submittedName>
</protein>
<keyword evidence="1" id="KW-1133">Transmembrane helix</keyword>
<reference evidence="2 3" key="1">
    <citation type="submission" date="2024-03" db="EMBL/GenBank/DDBJ databases">
        <title>Mouse gut bacterial collection (mGBC) of GemPharmatech.</title>
        <authorList>
            <person name="He Y."/>
            <person name="Dong L."/>
            <person name="Wu D."/>
            <person name="Gao X."/>
            <person name="Lin Z."/>
        </authorList>
    </citation>
    <scope>NUCLEOTIDE SEQUENCE [LARGE SCALE GENOMIC DNA]</scope>
    <source>
        <strain evidence="2 3">15-30</strain>
    </source>
</reference>
<evidence type="ECO:0000313" key="2">
    <source>
        <dbReference type="EMBL" id="MEY8663075.1"/>
    </source>
</evidence>
<feature type="transmembrane region" description="Helical" evidence="1">
    <location>
        <begin position="86"/>
        <end position="106"/>
    </location>
</feature>
<name>A0ABV4DRH1_9LACO</name>
<dbReference type="EMBL" id="JBCLUF010000043">
    <property type="protein sequence ID" value="MEY8663075.1"/>
    <property type="molecule type" value="Genomic_DNA"/>
</dbReference>
<dbReference type="InterPro" id="IPR021560">
    <property type="entry name" value="DUF3021"/>
</dbReference>
<sequence length="147" mass="16672">MKKIIHELIAALTIGITIGVILSVVFSGIFGQGVYAPSTPRFMAQFKTSLGAMIASIVLWALMGVVFYFTAKIFKQEKWGLLKMSLTHYLVTLFFFFPLAYLAGWFPHDLKASTVFLVTYTCIYLAIYLINFISAWIEVKRINQKVK</sequence>
<keyword evidence="1" id="KW-0812">Transmembrane</keyword>
<comment type="caution">
    <text evidence="2">The sequence shown here is derived from an EMBL/GenBank/DDBJ whole genome shotgun (WGS) entry which is preliminary data.</text>
</comment>
<proteinExistence type="predicted"/>
<feature type="transmembrane region" description="Helical" evidence="1">
    <location>
        <begin position="112"/>
        <end position="137"/>
    </location>
</feature>
<organism evidence="2 3">
    <name type="scientific">Ligilactobacillus faecis</name>
    <dbReference type="NCBI Taxonomy" id="762833"/>
    <lineage>
        <taxon>Bacteria</taxon>
        <taxon>Bacillati</taxon>
        <taxon>Bacillota</taxon>
        <taxon>Bacilli</taxon>
        <taxon>Lactobacillales</taxon>
        <taxon>Lactobacillaceae</taxon>
        <taxon>Ligilactobacillus</taxon>
    </lineage>
</organism>
<evidence type="ECO:0000256" key="1">
    <source>
        <dbReference type="SAM" id="Phobius"/>
    </source>
</evidence>
<feature type="transmembrane region" description="Helical" evidence="1">
    <location>
        <begin position="50"/>
        <end position="74"/>
    </location>
</feature>
<dbReference type="Proteomes" id="UP001565236">
    <property type="component" value="Unassembled WGS sequence"/>
</dbReference>
<keyword evidence="1" id="KW-0472">Membrane</keyword>
<evidence type="ECO:0000313" key="3">
    <source>
        <dbReference type="Proteomes" id="UP001565236"/>
    </source>
</evidence>
<accession>A0ABV4DRH1</accession>